<evidence type="ECO:0000256" key="3">
    <source>
        <dbReference type="ARBA" id="ARBA00022692"/>
    </source>
</evidence>
<feature type="transmembrane region" description="Helical" evidence="7">
    <location>
        <begin position="42"/>
        <end position="65"/>
    </location>
</feature>
<feature type="transmembrane region" description="Helical" evidence="7">
    <location>
        <begin position="293"/>
        <end position="314"/>
    </location>
</feature>
<evidence type="ECO:0000256" key="1">
    <source>
        <dbReference type="ARBA" id="ARBA00004651"/>
    </source>
</evidence>
<accession>A0A8J3LTL6</accession>
<proteinExistence type="predicted"/>
<feature type="transmembrane region" description="Helical" evidence="7">
    <location>
        <begin position="228"/>
        <end position="254"/>
    </location>
</feature>
<feature type="transmembrane region" description="Helical" evidence="7">
    <location>
        <begin position="77"/>
        <end position="110"/>
    </location>
</feature>
<keyword evidence="5 7" id="KW-0472">Membrane</keyword>
<feature type="transmembrane region" description="Helical" evidence="7">
    <location>
        <begin position="122"/>
        <end position="140"/>
    </location>
</feature>
<gene>
    <name evidence="8" type="ORF">Pfl04_17750</name>
</gene>
<keyword evidence="3 7" id="KW-0812">Transmembrane</keyword>
<keyword evidence="4 7" id="KW-1133">Transmembrane helix</keyword>
<dbReference type="CDD" id="cd06579">
    <property type="entry name" value="TM_PBP1_transp_AraH_like"/>
    <property type="match status" value="1"/>
</dbReference>
<evidence type="ECO:0000256" key="2">
    <source>
        <dbReference type="ARBA" id="ARBA00022475"/>
    </source>
</evidence>
<dbReference type="RefSeq" id="WP_168076634.1">
    <property type="nucleotide sequence ID" value="NZ_BAAAQJ010000002.1"/>
</dbReference>
<name>A0A8J3LTL6_9ACTN</name>
<evidence type="ECO:0000313" key="8">
    <source>
        <dbReference type="EMBL" id="GIG73371.1"/>
    </source>
</evidence>
<dbReference type="AlphaFoldDB" id="A0A8J3LTL6"/>
<protein>
    <submittedName>
        <fullName evidence="8">Ribose ABC transporter permease</fullName>
    </submittedName>
</protein>
<evidence type="ECO:0000313" key="9">
    <source>
        <dbReference type="Proteomes" id="UP000653674"/>
    </source>
</evidence>
<dbReference type="Proteomes" id="UP000653674">
    <property type="component" value="Unassembled WGS sequence"/>
</dbReference>
<dbReference type="InterPro" id="IPR001851">
    <property type="entry name" value="ABC_transp_permease"/>
</dbReference>
<evidence type="ECO:0000256" key="7">
    <source>
        <dbReference type="SAM" id="Phobius"/>
    </source>
</evidence>
<comment type="caution">
    <text evidence="8">The sequence shown here is derived from an EMBL/GenBank/DDBJ whole genome shotgun (WGS) entry which is preliminary data.</text>
</comment>
<comment type="subcellular location">
    <subcellularLocation>
        <location evidence="1">Cell membrane</location>
        <topology evidence="1">Multi-pass membrane protein</topology>
    </subcellularLocation>
</comment>
<dbReference type="GO" id="GO:0005886">
    <property type="term" value="C:plasma membrane"/>
    <property type="evidence" value="ECO:0007669"/>
    <property type="project" value="UniProtKB-SubCell"/>
</dbReference>
<keyword evidence="2" id="KW-1003">Cell membrane</keyword>
<dbReference type="PANTHER" id="PTHR32196">
    <property type="entry name" value="ABC TRANSPORTER PERMEASE PROTEIN YPHD-RELATED-RELATED"/>
    <property type="match status" value="1"/>
</dbReference>
<dbReference type="EMBL" id="BONU01000008">
    <property type="protein sequence ID" value="GIG73371.1"/>
    <property type="molecule type" value="Genomic_DNA"/>
</dbReference>
<evidence type="ECO:0000256" key="4">
    <source>
        <dbReference type="ARBA" id="ARBA00022989"/>
    </source>
</evidence>
<dbReference type="Pfam" id="PF02653">
    <property type="entry name" value="BPD_transp_2"/>
    <property type="match status" value="1"/>
</dbReference>
<organism evidence="8 9">
    <name type="scientific">Planosporangium flavigriseum</name>
    <dbReference type="NCBI Taxonomy" id="373681"/>
    <lineage>
        <taxon>Bacteria</taxon>
        <taxon>Bacillati</taxon>
        <taxon>Actinomycetota</taxon>
        <taxon>Actinomycetes</taxon>
        <taxon>Micromonosporales</taxon>
        <taxon>Micromonosporaceae</taxon>
        <taxon>Planosporangium</taxon>
    </lineage>
</organism>
<dbReference type="GO" id="GO:0022857">
    <property type="term" value="F:transmembrane transporter activity"/>
    <property type="evidence" value="ECO:0007669"/>
    <property type="project" value="InterPro"/>
</dbReference>
<feature type="transmembrane region" description="Helical" evidence="7">
    <location>
        <begin position="147"/>
        <end position="165"/>
    </location>
</feature>
<evidence type="ECO:0000256" key="6">
    <source>
        <dbReference type="SAM" id="MobiDB-lite"/>
    </source>
</evidence>
<feature type="compositionally biased region" description="Polar residues" evidence="6">
    <location>
        <begin position="1"/>
        <end position="11"/>
    </location>
</feature>
<feature type="transmembrane region" description="Helical" evidence="7">
    <location>
        <begin position="266"/>
        <end position="286"/>
    </location>
</feature>
<feature type="transmembrane region" description="Helical" evidence="7">
    <location>
        <begin position="185"/>
        <end position="207"/>
    </location>
</feature>
<evidence type="ECO:0000256" key="5">
    <source>
        <dbReference type="ARBA" id="ARBA00023136"/>
    </source>
</evidence>
<reference evidence="8" key="1">
    <citation type="submission" date="2021-01" db="EMBL/GenBank/DDBJ databases">
        <title>Whole genome shotgun sequence of Planosporangium flavigriseum NBRC 105377.</title>
        <authorList>
            <person name="Komaki H."/>
            <person name="Tamura T."/>
        </authorList>
    </citation>
    <scope>NUCLEOTIDE SEQUENCE</scope>
    <source>
        <strain evidence="8">NBRC 105377</strain>
    </source>
</reference>
<feature type="region of interest" description="Disordered" evidence="6">
    <location>
        <begin position="1"/>
        <end position="24"/>
    </location>
</feature>
<sequence length="341" mass="34519">MKMNSSVSVSPRDSIAVDDETPTPSTKRVLNAGSVGRVLTKYAPLLVLAALLVIGTIVHPGLWAVDNIRNILTQNAAVALVSFGMTLVIIAGVFDLSVGAIFAAGAVAFASLSNVFDLTSSALLAIGIGLLAGAFNGVIVTKFRVNSFIGTIATAAIISGLVYVACDSAPVQSDAVGFDTLGLGGIAGVPWSILIMLAVFVVLASVLNRTILGRYVFASGGNAEAARLTGVPVAAVQIFCLVVVGGLSALAGALTASQLGVGQPTLGANIALDSFAIVVIGGTSVYGGRGALWRTATGVLILAVLTNIFNAMAWDTTRQSVAKGAVLLLAVALDAARNARR</sequence>
<keyword evidence="9" id="KW-1185">Reference proteome</keyword>